<organism evidence="2 3">
    <name type="scientific">Tortispora caseinolytica NRRL Y-17796</name>
    <dbReference type="NCBI Taxonomy" id="767744"/>
    <lineage>
        <taxon>Eukaryota</taxon>
        <taxon>Fungi</taxon>
        <taxon>Dikarya</taxon>
        <taxon>Ascomycota</taxon>
        <taxon>Saccharomycotina</taxon>
        <taxon>Trigonopsidomycetes</taxon>
        <taxon>Trigonopsidales</taxon>
        <taxon>Trigonopsidaceae</taxon>
        <taxon>Tortispora</taxon>
    </lineage>
</organism>
<evidence type="ECO:0000313" key="3">
    <source>
        <dbReference type="Proteomes" id="UP000095023"/>
    </source>
</evidence>
<dbReference type="EMBL" id="KV453842">
    <property type="protein sequence ID" value="ODV90916.1"/>
    <property type="molecule type" value="Genomic_DNA"/>
</dbReference>
<protein>
    <submittedName>
        <fullName evidence="2">Uncharacterized protein</fullName>
    </submittedName>
</protein>
<evidence type="ECO:0000313" key="2">
    <source>
        <dbReference type="EMBL" id="ODV90916.1"/>
    </source>
</evidence>
<dbReference type="Proteomes" id="UP000095023">
    <property type="component" value="Unassembled WGS sequence"/>
</dbReference>
<sequence>MKFSSALFALSALGGVVSAEGTTTSYTTVKVTVMDSNCPTEIPVVTPGTSVVHISGLTTTAASGSGSVAGTATSHAGVTFATANAAPALTFSSGAMAIAVAAVLLC</sequence>
<keyword evidence="1" id="KW-0732">Signal</keyword>
<keyword evidence="3" id="KW-1185">Reference proteome</keyword>
<dbReference type="AlphaFoldDB" id="A0A1E4TGN9"/>
<feature type="chain" id="PRO_5009163246" evidence="1">
    <location>
        <begin position="20"/>
        <end position="106"/>
    </location>
</feature>
<reference evidence="3" key="1">
    <citation type="submission" date="2016-02" db="EMBL/GenBank/DDBJ databases">
        <title>Comparative genomics of biotechnologically important yeasts.</title>
        <authorList>
            <consortium name="DOE Joint Genome Institute"/>
            <person name="Riley R."/>
            <person name="Haridas S."/>
            <person name="Wolfe K.H."/>
            <person name="Lopes M.R."/>
            <person name="Hittinger C.T."/>
            <person name="Goker M."/>
            <person name="Salamov A."/>
            <person name="Wisecaver J."/>
            <person name="Long T.M."/>
            <person name="Aerts A.L."/>
            <person name="Barry K."/>
            <person name="Choi C."/>
            <person name="Clum A."/>
            <person name="Coughlan A.Y."/>
            <person name="Deshpande S."/>
            <person name="Douglass A.P."/>
            <person name="Hanson S.J."/>
            <person name="Klenk H.-P."/>
            <person name="Labutti K."/>
            <person name="Lapidus A."/>
            <person name="Lindquist E."/>
            <person name="Lipzen A."/>
            <person name="Meier-Kolthoff J.P."/>
            <person name="Ohm R.A."/>
            <person name="Otillar R.P."/>
            <person name="Pangilinan J."/>
            <person name="Peng Y."/>
            <person name="Rokas A."/>
            <person name="Rosa C.A."/>
            <person name="Scheuner C."/>
            <person name="Sibirny A.A."/>
            <person name="Slot J.C."/>
            <person name="Stielow J.B."/>
            <person name="Sun H."/>
            <person name="Kurtzman C.P."/>
            <person name="Blackwell M."/>
            <person name="Jeffries T.W."/>
            <person name="Grigoriev I.V."/>
        </authorList>
    </citation>
    <scope>NUCLEOTIDE SEQUENCE [LARGE SCALE GENOMIC DNA]</scope>
    <source>
        <strain evidence="3">NRRL Y-17796</strain>
    </source>
</reference>
<evidence type="ECO:0000256" key="1">
    <source>
        <dbReference type="SAM" id="SignalP"/>
    </source>
</evidence>
<feature type="signal peptide" evidence="1">
    <location>
        <begin position="1"/>
        <end position="19"/>
    </location>
</feature>
<gene>
    <name evidence="2" type="ORF">CANCADRAFT_2634</name>
</gene>
<accession>A0A1E4TGN9</accession>
<name>A0A1E4TGN9_9ASCO</name>
<proteinExistence type="predicted"/>